<proteinExistence type="predicted"/>
<keyword evidence="3" id="KW-1185">Reference proteome</keyword>
<organism evidence="2 3">
    <name type="scientific">Aldrovandia affinis</name>
    <dbReference type="NCBI Taxonomy" id="143900"/>
    <lineage>
        <taxon>Eukaryota</taxon>
        <taxon>Metazoa</taxon>
        <taxon>Chordata</taxon>
        <taxon>Craniata</taxon>
        <taxon>Vertebrata</taxon>
        <taxon>Euteleostomi</taxon>
        <taxon>Actinopterygii</taxon>
        <taxon>Neopterygii</taxon>
        <taxon>Teleostei</taxon>
        <taxon>Notacanthiformes</taxon>
        <taxon>Halosauridae</taxon>
        <taxon>Aldrovandia</taxon>
    </lineage>
</organism>
<evidence type="ECO:0000256" key="1">
    <source>
        <dbReference type="SAM" id="MobiDB-lite"/>
    </source>
</evidence>
<evidence type="ECO:0000313" key="2">
    <source>
        <dbReference type="EMBL" id="KAJ8413218.1"/>
    </source>
</evidence>
<dbReference type="Proteomes" id="UP001221898">
    <property type="component" value="Unassembled WGS sequence"/>
</dbReference>
<name>A0AAD7WY43_9TELE</name>
<comment type="caution">
    <text evidence="2">The sequence shown here is derived from an EMBL/GenBank/DDBJ whole genome shotgun (WGS) entry which is preliminary data.</text>
</comment>
<gene>
    <name evidence="2" type="ORF">AAFF_G00092140</name>
</gene>
<sequence>MLREQPLSRQAAAPNYVKRRQGREAGPGAAALPLRSTRSARYPRQLRSWLPPLGVRLCLHVSSLPWLHQAKGL</sequence>
<protein>
    <submittedName>
        <fullName evidence="2">Uncharacterized protein</fullName>
    </submittedName>
</protein>
<reference evidence="2" key="1">
    <citation type="journal article" date="2023" name="Science">
        <title>Genome structures resolve the early diversification of teleost fishes.</title>
        <authorList>
            <person name="Parey E."/>
            <person name="Louis A."/>
            <person name="Montfort J."/>
            <person name="Bouchez O."/>
            <person name="Roques C."/>
            <person name="Iampietro C."/>
            <person name="Lluch J."/>
            <person name="Castinel A."/>
            <person name="Donnadieu C."/>
            <person name="Desvignes T."/>
            <person name="Floi Bucao C."/>
            <person name="Jouanno E."/>
            <person name="Wen M."/>
            <person name="Mejri S."/>
            <person name="Dirks R."/>
            <person name="Jansen H."/>
            <person name="Henkel C."/>
            <person name="Chen W.J."/>
            <person name="Zahm M."/>
            <person name="Cabau C."/>
            <person name="Klopp C."/>
            <person name="Thompson A.W."/>
            <person name="Robinson-Rechavi M."/>
            <person name="Braasch I."/>
            <person name="Lecointre G."/>
            <person name="Bobe J."/>
            <person name="Postlethwait J.H."/>
            <person name="Berthelot C."/>
            <person name="Roest Crollius H."/>
            <person name="Guiguen Y."/>
        </authorList>
    </citation>
    <scope>NUCLEOTIDE SEQUENCE</scope>
    <source>
        <strain evidence="2">NC1722</strain>
    </source>
</reference>
<dbReference type="AlphaFoldDB" id="A0AAD7WY43"/>
<feature type="region of interest" description="Disordered" evidence="1">
    <location>
        <begin position="1"/>
        <end position="36"/>
    </location>
</feature>
<dbReference type="EMBL" id="JAINUG010000016">
    <property type="protein sequence ID" value="KAJ8413218.1"/>
    <property type="molecule type" value="Genomic_DNA"/>
</dbReference>
<accession>A0AAD7WY43</accession>
<evidence type="ECO:0000313" key="3">
    <source>
        <dbReference type="Proteomes" id="UP001221898"/>
    </source>
</evidence>